<feature type="binding site" evidence="15">
    <location>
        <position position="220"/>
    </location>
    <ligand>
        <name>5-aminolevulinate</name>
        <dbReference type="ChEBI" id="CHEBI:356416"/>
        <label>1</label>
    </ligand>
</feature>
<evidence type="ECO:0000313" key="20">
    <source>
        <dbReference type="Proteomes" id="UP000278143"/>
    </source>
</evidence>
<evidence type="ECO:0000256" key="9">
    <source>
        <dbReference type="ARBA" id="ARBA00023133"/>
    </source>
</evidence>
<reference evidence="20" key="1">
    <citation type="journal article" date="2018" name="Nat. Microbiol.">
        <title>Leveraging single-cell genomics to expand the fungal tree of life.</title>
        <authorList>
            <person name="Ahrendt S.R."/>
            <person name="Quandt C.A."/>
            <person name="Ciobanu D."/>
            <person name="Clum A."/>
            <person name="Salamov A."/>
            <person name="Andreopoulos B."/>
            <person name="Cheng J.F."/>
            <person name="Woyke T."/>
            <person name="Pelin A."/>
            <person name="Henrissat B."/>
            <person name="Reynolds N.K."/>
            <person name="Benny G.L."/>
            <person name="Smith M.E."/>
            <person name="James T.Y."/>
            <person name="Grigoriev I.V."/>
        </authorList>
    </citation>
    <scope>NUCLEOTIDE SEQUENCE [LARGE SCALE GENOMIC DNA]</scope>
    <source>
        <strain evidence="20">Benny S71-1</strain>
    </source>
</reference>
<feature type="active site" description="Schiff-base intermediate with substrate" evidence="14">
    <location>
        <position position="251"/>
    </location>
</feature>
<sequence length="328" mass="35948">MSQAFTLPLAHRLHSSFHHPVLRAWQRCANTITKESLVYPIFVVATPGVKRAIGSLPNQYHWSVDRLPELLDPLVAKGLRAVILFGDETGSIADSDAGPVVPAIRLIRERYPDVLVCCDVCLCAYTTHGHCGIQNEEGALNNEASIRRLGEVAANYARAGCQVIAPSDMMDGRIGAIKQALRESAQDHRACVMSYSAKFASAFYGPFRDAANSSPSKGDRRCYQLPAGARGLAKRAIERDVAEGADMLMVKPGTPYLDIVRDCKELHPELPIAVYQVSGEYAMLYHAASHGVFDLRTALLETMEGFARAGASIILTYYTPELLDWLDN</sequence>
<feature type="binding site" evidence="16">
    <location>
        <position position="123"/>
    </location>
    <ligand>
        <name>Zn(2+)</name>
        <dbReference type="ChEBI" id="CHEBI:29105"/>
        <note>catalytic</note>
    </ligand>
</feature>
<evidence type="ECO:0000256" key="5">
    <source>
        <dbReference type="ARBA" id="ARBA00012053"/>
    </source>
</evidence>
<evidence type="ECO:0000256" key="16">
    <source>
        <dbReference type="PIRSR" id="PIRSR001415-3"/>
    </source>
</evidence>
<comment type="cofactor">
    <cofactor evidence="1">
        <name>Zn(2+)</name>
        <dbReference type="ChEBI" id="CHEBI:29105"/>
    </cofactor>
</comment>
<name>A0A4V1J1Q2_9FUNG</name>
<evidence type="ECO:0000256" key="2">
    <source>
        <dbReference type="ARBA" id="ARBA00004694"/>
    </source>
</evidence>
<feature type="binding site" evidence="15">
    <location>
        <position position="317"/>
    </location>
    <ligand>
        <name>5-aminolevulinate</name>
        <dbReference type="ChEBI" id="CHEBI:356416"/>
        <label>2</label>
    </ligand>
</feature>
<evidence type="ECO:0000313" key="19">
    <source>
        <dbReference type="EMBL" id="RKP25849.1"/>
    </source>
</evidence>
<comment type="similarity">
    <text evidence="3 18">Belongs to the ALAD family.</text>
</comment>
<evidence type="ECO:0000256" key="4">
    <source>
        <dbReference type="ARBA" id="ARBA00011823"/>
    </source>
</evidence>
<evidence type="ECO:0000256" key="11">
    <source>
        <dbReference type="ARBA" id="ARBA00023244"/>
    </source>
</evidence>
<feature type="binding site" evidence="16">
    <location>
        <position position="131"/>
    </location>
    <ligand>
        <name>Zn(2+)</name>
        <dbReference type="ChEBI" id="CHEBI:29105"/>
        <note>catalytic</note>
    </ligand>
</feature>
<comment type="subunit">
    <text evidence="4 17">Homooctamer.</text>
</comment>
<dbReference type="UniPathway" id="UPA00251">
    <property type="reaction ID" value="UER00318"/>
</dbReference>
<evidence type="ECO:0000256" key="3">
    <source>
        <dbReference type="ARBA" id="ARBA00008055"/>
    </source>
</evidence>
<keyword evidence="20" id="KW-1185">Reference proteome</keyword>
<feature type="binding site" evidence="15">
    <location>
        <position position="208"/>
    </location>
    <ligand>
        <name>5-aminolevulinate</name>
        <dbReference type="ChEBI" id="CHEBI:356416"/>
        <label>1</label>
    </ligand>
</feature>
<dbReference type="Proteomes" id="UP000278143">
    <property type="component" value="Unassembled WGS sequence"/>
</dbReference>
<evidence type="ECO:0000256" key="1">
    <source>
        <dbReference type="ARBA" id="ARBA00001947"/>
    </source>
</evidence>
<dbReference type="InterPro" id="IPR030656">
    <property type="entry name" value="ALAD_AS"/>
</dbReference>
<dbReference type="GO" id="GO:0006782">
    <property type="term" value="P:protoporphyrinogen IX biosynthetic process"/>
    <property type="evidence" value="ECO:0007669"/>
    <property type="project" value="UniProtKB-UniPathway"/>
</dbReference>
<evidence type="ECO:0000256" key="8">
    <source>
        <dbReference type="ARBA" id="ARBA00022833"/>
    </source>
</evidence>
<dbReference type="InterPro" id="IPR001731">
    <property type="entry name" value="ALAD"/>
</dbReference>
<accession>A0A4V1J1Q2</accession>
<dbReference type="SUPFAM" id="SSF51569">
    <property type="entry name" value="Aldolase"/>
    <property type="match status" value="1"/>
</dbReference>
<evidence type="ECO:0000256" key="13">
    <source>
        <dbReference type="ARBA" id="ARBA00047651"/>
    </source>
</evidence>
<dbReference type="PANTHER" id="PTHR11458">
    <property type="entry name" value="DELTA-AMINOLEVULINIC ACID DEHYDRATASE"/>
    <property type="match status" value="1"/>
</dbReference>
<dbReference type="OrthoDB" id="1530at2759"/>
<protein>
    <recommendedName>
        <fullName evidence="6 17">Delta-aminolevulinic acid dehydratase</fullName>
        <ecNumber evidence="5 17">4.2.1.24</ecNumber>
    </recommendedName>
</protein>
<feature type="binding site" evidence="15">
    <location>
        <position position="278"/>
    </location>
    <ligand>
        <name>5-aminolevulinate</name>
        <dbReference type="ChEBI" id="CHEBI:356416"/>
        <label>2</label>
    </ligand>
</feature>
<dbReference type="Gene3D" id="3.20.20.70">
    <property type="entry name" value="Aldolase class I"/>
    <property type="match status" value="1"/>
</dbReference>
<keyword evidence="7 16" id="KW-0479">Metal-binding</keyword>
<organism evidence="19 20">
    <name type="scientific">Syncephalis pseudoplumigaleata</name>
    <dbReference type="NCBI Taxonomy" id="1712513"/>
    <lineage>
        <taxon>Eukaryota</taxon>
        <taxon>Fungi</taxon>
        <taxon>Fungi incertae sedis</taxon>
        <taxon>Zoopagomycota</taxon>
        <taxon>Zoopagomycotina</taxon>
        <taxon>Zoopagomycetes</taxon>
        <taxon>Zoopagales</taxon>
        <taxon>Piptocephalidaceae</taxon>
        <taxon>Syncephalis</taxon>
    </lineage>
</organism>
<dbReference type="Pfam" id="PF00490">
    <property type="entry name" value="ALAD"/>
    <property type="match status" value="1"/>
</dbReference>
<dbReference type="InterPro" id="IPR013785">
    <property type="entry name" value="Aldolase_TIM"/>
</dbReference>
<comment type="function">
    <text evidence="12">Catalyzes an early step in the biosynthesis of tetrapyrroles. Binds two molecules of 5-aminolevulinate per subunit, each at a distinct site, and catalyzes their condensation to form porphobilinogen.</text>
</comment>
<proteinExistence type="inferred from homology"/>
<keyword evidence="9" id="KW-0350">Heme biosynthesis</keyword>
<evidence type="ECO:0000256" key="17">
    <source>
        <dbReference type="RuleBase" id="RU000515"/>
    </source>
</evidence>
<dbReference type="FunFam" id="3.20.20.70:FF:000048">
    <property type="entry name" value="Delta-aminolevulinic acid dehydratase"/>
    <property type="match status" value="1"/>
</dbReference>
<dbReference type="EC" id="4.2.1.24" evidence="5 17"/>
<dbReference type="PIRSF" id="PIRSF001415">
    <property type="entry name" value="Porphbilin_synth"/>
    <property type="match status" value="1"/>
</dbReference>
<dbReference type="SMART" id="SM01004">
    <property type="entry name" value="ALAD"/>
    <property type="match status" value="1"/>
</dbReference>
<dbReference type="NCBIfam" id="NF006762">
    <property type="entry name" value="PRK09283.1"/>
    <property type="match status" value="1"/>
</dbReference>
<evidence type="ECO:0000256" key="12">
    <source>
        <dbReference type="ARBA" id="ARBA00025628"/>
    </source>
</evidence>
<dbReference type="AlphaFoldDB" id="A0A4V1J1Q2"/>
<dbReference type="GO" id="GO:0004655">
    <property type="term" value="F:porphobilinogen synthase activity"/>
    <property type="evidence" value="ECO:0007669"/>
    <property type="project" value="UniProtKB-EC"/>
</dbReference>
<feature type="binding site" evidence="16">
    <location>
        <position position="121"/>
    </location>
    <ligand>
        <name>Zn(2+)</name>
        <dbReference type="ChEBI" id="CHEBI:29105"/>
        <note>catalytic</note>
    </ligand>
</feature>
<feature type="active site" description="Schiff-base intermediate with substrate" evidence="14">
    <location>
        <position position="198"/>
    </location>
</feature>
<dbReference type="PANTHER" id="PTHR11458:SF0">
    <property type="entry name" value="DELTA-AMINOLEVULINIC ACID DEHYDRATASE"/>
    <property type="match status" value="1"/>
</dbReference>
<dbReference type="PROSITE" id="PS00169">
    <property type="entry name" value="D_ALA_DEHYDRATASE"/>
    <property type="match status" value="1"/>
</dbReference>
<keyword evidence="11 17" id="KW-0627">Porphyrin biosynthesis</keyword>
<dbReference type="PRINTS" id="PR00144">
    <property type="entry name" value="DALDHYDRTASE"/>
</dbReference>
<dbReference type="EMBL" id="KZ989594">
    <property type="protein sequence ID" value="RKP25849.1"/>
    <property type="molecule type" value="Genomic_DNA"/>
</dbReference>
<comment type="pathway">
    <text evidence="2">Porphyrin-containing compound metabolism; protoporphyrin-IX biosynthesis; coproporphyrinogen-III from 5-aminolevulinate: step 1/4.</text>
</comment>
<comment type="catalytic activity">
    <reaction evidence="13 17">
        <text>2 5-aminolevulinate = porphobilinogen + 2 H2O + H(+)</text>
        <dbReference type="Rhea" id="RHEA:24064"/>
        <dbReference type="ChEBI" id="CHEBI:15377"/>
        <dbReference type="ChEBI" id="CHEBI:15378"/>
        <dbReference type="ChEBI" id="CHEBI:58126"/>
        <dbReference type="ChEBI" id="CHEBI:356416"/>
        <dbReference type="EC" id="4.2.1.24"/>
    </reaction>
</comment>
<keyword evidence="8 16" id="KW-0862">Zinc</keyword>
<evidence type="ECO:0000256" key="15">
    <source>
        <dbReference type="PIRSR" id="PIRSR001415-2"/>
    </source>
</evidence>
<evidence type="ECO:0000256" key="6">
    <source>
        <dbReference type="ARBA" id="ARBA00020771"/>
    </source>
</evidence>
<keyword evidence="10 17" id="KW-0456">Lyase</keyword>
<dbReference type="GO" id="GO:0005829">
    <property type="term" value="C:cytosol"/>
    <property type="evidence" value="ECO:0007669"/>
    <property type="project" value="TreeGrafter"/>
</dbReference>
<evidence type="ECO:0000256" key="14">
    <source>
        <dbReference type="PIRSR" id="PIRSR001415-1"/>
    </source>
</evidence>
<evidence type="ECO:0000256" key="18">
    <source>
        <dbReference type="RuleBase" id="RU004161"/>
    </source>
</evidence>
<gene>
    <name evidence="19" type="ORF">SYNPS1DRAFT_32886</name>
</gene>
<evidence type="ECO:0000256" key="10">
    <source>
        <dbReference type="ARBA" id="ARBA00023239"/>
    </source>
</evidence>
<dbReference type="GO" id="GO:0008270">
    <property type="term" value="F:zinc ion binding"/>
    <property type="evidence" value="ECO:0007669"/>
    <property type="project" value="TreeGrafter"/>
</dbReference>
<evidence type="ECO:0000256" key="7">
    <source>
        <dbReference type="ARBA" id="ARBA00022723"/>
    </source>
</evidence>